<evidence type="ECO:0000313" key="1">
    <source>
        <dbReference type="EMBL" id="UPL17332.1"/>
    </source>
</evidence>
<accession>A0ABY4IXC9</accession>
<dbReference type="EMBL" id="CP078078">
    <property type="protein sequence ID" value="UPL17332.1"/>
    <property type="molecule type" value="Genomic_DNA"/>
</dbReference>
<dbReference type="Proteomes" id="UP000830631">
    <property type="component" value="Chromosome"/>
</dbReference>
<protein>
    <submittedName>
        <fullName evidence="1">Uncharacterized protein</fullName>
    </submittedName>
</protein>
<reference evidence="1 2" key="1">
    <citation type="submission" date="2021-06" db="EMBL/GenBank/DDBJ databases">
        <title>Genome-based taxonomic framework of Microbacterium strains isolated from marine environment, the description of four new species and reclassification of four preexisting species.</title>
        <authorList>
            <person name="Lee S.D."/>
            <person name="Kim S.-M."/>
            <person name="Byeon Y.-S."/>
            <person name="Yang H.L."/>
            <person name="Kim I.S."/>
        </authorList>
    </citation>
    <scope>NUCLEOTIDE SEQUENCE [LARGE SCALE GENOMIC DNA]</scope>
    <source>
        <strain evidence="1 2">KSW4-10</strain>
    </source>
</reference>
<proteinExistence type="predicted"/>
<dbReference type="RefSeq" id="WP_261812414.1">
    <property type="nucleotide sequence ID" value="NZ_CP078078.1"/>
</dbReference>
<name>A0ABY4IXC9_9MICO</name>
<sequence length="246" mass="27013">MPLLGPKPLRALAFVEALTSEGVYPSREDVHAFVEARTSMWDFDPMRESMMVSIVDYLLEARLLRRRNGALELTPAGTALLRNADPEGGGAVEVVGRVSDPFTYAAVLTQIDSIPNSLVIDPYLQSRDLMVLLQLRHVERVLIRPARAHGVTQEARQHQLRIAVGARPDVQLRAASGTPSELHDRVVLSRDGSQALFLGTSLGGTQMTVLTRVQGPTAAVLRDHYEALWQSAEDMAPIAREQSMGE</sequence>
<evidence type="ECO:0000313" key="2">
    <source>
        <dbReference type="Proteomes" id="UP000830631"/>
    </source>
</evidence>
<keyword evidence="2" id="KW-1185">Reference proteome</keyword>
<gene>
    <name evidence="1" type="ORF">KV397_05975</name>
</gene>
<organism evidence="1 2">
    <name type="scientific">Microbacterium aurugineum</name>
    <dbReference type="NCBI Taxonomy" id="2851642"/>
    <lineage>
        <taxon>Bacteria</taxon>
        <taxon>Bacillati</taxon>
        <taxon>Actinomycetota</taxon>
        <taxon>Actinomycetes</taxon>
        <taxon>Micrococcales</taxon>
        <taxon>Microbacteriaceae</taxon>
        <taxon>Microbacterium</taxon>
    </lineage>
</organism>